<name>A0ABS6SR80_9SPHN</name>
<dbReference type="Pfam" id="PF02586">
    <property type="entry name" value="SRAP"/>
    <property type="match status" value="1"/>
</dbReference>
<dbReference type="PANTHER" id="PTHR13604:SF0">
    <property type="entry name" value="ABASIC SITE PROCESSING PROTEIN HMCES"/>
    <property type="match status" value="1"/>
</dbReference>
<dbReference type="EMBL" id="JAGSPB010000004">
    <property type="protein sequence ID" value="MBV7267550.1"/>
    <property type="molecule type" value="Genomic_DNA"/>
</dbReference>
<sequence length="205" mass="23152">MCNLYRMTKSPDEVARWFSTVNELGSVNIGSEVYPGYPGIVIAGGELRQMTWGFPLTLKSKKTGKPLKPKPVNNTRSEKLDSFMWKYSFEERRCLIPLTAWAEAEGARGAKTRTWLSLPDAELFTVGGIWRDSDEFGLCYSMVMTDAADNISEVHNRMPVILAPDEREIWTHGASEDARELCRPCSGDFEIAQTDDAWHRHTGET</sequence>
<keyword evidence="3" id="KW-1185">Reference proteome</keyword>
<keyword evidence="1" id="KW-0645">Protease</keyword>
<reference evidence="2 3" key="1">
    <citation type="submission" date="2021-04" db="EMBL/GenBank/DDBJ databases">
        <authorList>
            <person name="Pira H."/>
            <person name="Risdian C."/>
            <person name="Wink J."/>
        </authorList>
    </citation>
    <scope>NUCLEOTIDE SEQUENCE [LARGE SCALE GENOMIC DNA]</scope>
    <source>
        <strain evidence="2 3">WH131</strain>
    </source>
</reference>
<evidence type="ECO:0000256" key="1">
    <source>
        <dbReference type="RuleBase" id="RU364100"/>
    </source>
</evidence>
<dbReference type="Proteomes" id="UP000699975">
    <property type="component" value="Unassembled WGS sequence"/>
</dbReference>
<protein>
    <recommendedName>
        <fullName evidence="1">Abasic site processing protein</fullName>
        <ecNumber evidence="1">3.4.-.-</ecNumber>
    </recommendedName>
</protein>
<proteinExistence type="inferred from homology"/>
<dbReference type="EC" id="3.4.-.-" evidence="1"/>
<dbReference type="RefSeq" id="WP_218318092.1">
    <property type="nucleotide sequence ID" value="NZ_JAGSPB010000004.1"/>
</dbReference>
<dbReference type="InterPro" id="IPR003738">
    <property type="entry name" value="SRAP"/>
</dbReference>
<accession>A0ABS6SR80</accession>
<evidence type="ECO:0000313" key="2">
    <source>
        <dbReference type="EMBL" id="MBV7267550.1"/>
    </source>
</evidence>
<evidence type="ECO:0000313" key="3">
    <source>
        <dbReference type="Proteomes" id="UP000699975"/>
    </source>
</evidence>
<dbReference type="PANTHER" id="PTHR13604">
    <property type="entry name" value="DC12-RELATED"/>
    <property type="match status" value="1"/>
</dbReference>
<gene>
    <name evidence="2" type="ORF">KCG45_15290</name>
</gene>
<comment type="similarity">
    <text evidence="1">Belongs to the SOS response-associated peptidase family.</text>
</comment>
<organism evidence="2 3">
    <name type="scientific">Erythrobacter ani</name>
    <dbReference type="NCBI Taxonomy" id="2827235"/>
    <lineage>
        <taxon>Bacteria</taxon>
        <taxon>Pseudomonadati</taxon>
        <taxon>Pseudomonadota</taxon>
        <taxon>Alphaproteobacteria</taxon>
        <taxon>Sphingomonadales</taxon>
        <taxon>Erythrobacteraceae</taxon>
        <taxon>Erythrobacter/Porphyrobacter group</taxon>
        <taxon>Erythrobacter</taxon>
    </lineage>
</organism>
<keyword evidence="1" id="KW-0378">Hydrolase</keyword>
<comment type="caution">
    <text evidence="2">The sequence shown here is derived from an EMBL/GenBank/DDBJ whole genome shotgun (WGS) entry which is preliminary data.</text>
</comment>